<keyword evidence="1" id="KW-0472">Membrane</keyword>
<evidence type="ECO:0000256" key="1">
    <source>
        <dbReference type="SAM" id="Phobius"/>
    </source>
</evidence>
<feature type="transmembrane region" description="Helical" evidence="1">
    <location>
        <begin position="216"/>
        <end position="235"/>
    </location>
</feature>
<evidence type="ECO:0000313" key="3">
    <source>
        <dbReference type="Proteomes" id="UP000655410"/>
    </source>
</evidence>
<reference evidence="3" key="1">
    <citation type="journal article" date="2019" name="Int. J. Syst. Evol. Microbiol.">
        <title>The Global Catalogue of Microorganisms (GCM) 10K type strain sequencing project: providing services to taxonomists for standard genome sequencing and annotation.</title>
        <authorList>
            <consortium name="The Broad Institute Genomics Platform"/>
            <consortium name="The Broad Institute Genome Sequencing Center for Infectious Disease"/>
            <person name="Wu L."/>
            <person name="Ma J."/>
        </authorList>
    </citation>
    <scope>NUCLEOTIDE SEQUENCE [LARGE SCALE GENOMIC DNA]</scope>
    <source>
        <strain evidence="3">CGMCC 4.7371</strain>
    </source>
</reference>
<sequence length="490" mass="51289">MTPLCRVDGGFTVPKGPGTYGPGMAAAAVRRVAGLVVLAGALRLPFVGRPLSSDEAGFLMLARQWGHGRSLYGDYWVDRPPLLVLLFRVAALAGGEIPLRLLGAGAVMASVALAAVLGGQVAPRRSGPVMAAASALVLLDSPLLGGLLIDGELLAVPFVLAGLCSVLDRRWLLAGCCAMAAALVKQSLLDVFALAAAVLVWRLVRGSRRVAVRDGLVFAAGALATLGVVLAVAWAHGTTPAGVWDAVVVFRGEAGDVIATHASPATSHRARLLVLLWIGSGAPVLLGVTLLRKVGRSPHTDLPLGWLAGALLGWEALGVLLGGSYWPHYLVGTVPGTVFVLARALAGGASVRRYLAALAGCAVSLAATCTYVVVMGVPRPVGVPEVEGWLAAHAERGDTGVVAWGHAEILANVGLRSPYRELWSLPVRVRDPRLHELTRVLRGPHRPTWFITRGPGLASWGIDASTAQPVLDARYAEVERIGIWRIFHLV</sequence>
<feature type="transmembrane region" description="Helical" evidence="1">
    <location>
        <begin position="97"/>
        <end position="117"/>
    </location>
</feature>
<proteinExistence type="predicted"/>
<keyword evidence="1" id="KW-1133">Transmembrane helix</keyword>
<feature type="transmembrane region" description="Helical" evidence="1">
    <location>
        <begin position="171"/>
        <end position="204"/>
    </location>
</feature>
<feature type="transmembrane region" description="Helical" evidence="1">
    <location>
        <begin position="303"/>
        <end position="323"/>
    </location>
</feature>
<keyword evidence="1" id="KW-0812">Transmembrane</keyword>
<feature type="transmembrane region" description="Helical" evidence="1">
    <location>
        <begin position="272"/>
        <end position="291"/>
    </location>
</feature>
<feature type="transmembrane region" description="Helical" evidence="1">
    <location>
        <begin position="129"/>
        <end position="151"/>
    </location>
</feature>
<name>A0ABQ2N950_9ACTN</name>
<protein>
    <recommendedName>
        <fullName evidence="4">Glycosyltransferase RgtA/B/C/D-like domain-containing protein</fullName>
    </recommendedName>
</protein>
<keyword evidence="3" id="KW-1185">Reference proteome</keyword>
<dbReference type="Proteomes" id="UP000655410">
    <property type="component" value="Unassembled WGS sequence"/>
</dbReference>
<feature type="transmembrane region" description="Helical" evidence="1">
    <location>
        <begin position="329"/>
        <end position="347"/>
    </location>
</feature>
<comment type="caution">
    <text evidence="2">The sequence shown here is derived from an EMBL/GenBank/DDBJ whole genome shotgun (WGS) entry which is preliminary data.</text>
</comment>
<evidence type="ECO:0008006" key="4">
    <source>
        <dbReference type="Google" id="ProtNLM"/>
    </source>
</evidence>
<gene>
    <name evidence="2" type="ORF">GCM10011584_08240</name>
</gene>
<organism evidence="2 3">
    <name type="scientific">Nocardioides phosphati</name>
    <dbReference type="NCBI Taxonomy" id="1867775"/>
    <lineage>
        <taxon>Bacteria</taxon>
        <taxon>Bacillati</taxon>
        <taxon>Actinomycetota</taxon>
        <taxon>Actinomycetes</taxon>
        <taxon>Propionibacteriales</taxon>
        <taxon>Nocardioidaceae</taxon>
        <taxon>Nocardioides</taxon>
    </lineage>
</organism>
<evidence type="ECO:0000313" key="2">
    <source>
        <dbReference type="EMBL" id="GGO86287.1"/>
    </source>
</evidence>
<dbReference type="EMBL" id="BMNI01000001">
    <property type="protein sequence ID" value="GGO86287.1"/>
    <property type="molecule type" value="Genomic_DNA"/>
</dbReference>
<accession>A0ABQ2N950</accession>
<feature type="transmembrane region" description="Helical" evidence="1">
    <location>
        <begin position="354"/>
        <end position="374"/>
    </location>
</feature>